<dbReference type="PANTHER" id="PTHR31236:SF2">
    <property type="entry name" value="BURP DOMAIN PROTEIN RD22"/>
    <property type="match status" value="1"/>
</dbReference>
<keyword evidence="2" id="KW-1185">Reference proteome</keyword>
<dbReference type="InterPro" id="IPR044816">
    <property type="entry name" value="BURP"/>
</dbReference>
<dbReference type="Proteomes" id="UP000813463">
    <property type="component" value="Chromosome 6"/>
</dbReference>
<organism evidence="2 3">
    <name type="scientific">Spinacia oleracea</name>
    <name type="common">Spinach</name>
    <dbReference type="NCBI Taxonomy" id="3562"/>
    <lineage>
        <taxon>Eukaryota</taxon>
        <taxon>Viridiplantae</taxon>
        <taxon>Streptophyta</taxon>
        <taxon>Embryophyta</taxon>
        <taxon>Tracheophyta</taxon>
        <taxon>Spermatophyta</taxon>
        <taxon>Magnoliopsida</taxon>
        <taxon>eudicotyledons</taxon>
        <taxon>Gunneridae</taxon>
        <taxon>Pentapetalae</taxon>
        <taxon>Caryophyllales</taxon>
        <taxon>Chenopodiaceae</taxon>
        <taxon>Chenopodioideae</taxon>
        <taxon>Anserineae</taxon>
        <taxon>Spinacia</taxon>
    </lineage>
</organism>
<name>A0ABM3QZM3_SPIOL</name>
<accession>A0ABM3QZM3</accession>
<feature type="domain" description="BURP" evidence="1">
    <location>
        <begin position="1"/>
        <end position="134"/>
    </location>
</feature>
<reference evidence="3" key="2">
    <citation type="submission" date="2025-08" db="UniProtKB">
        <authorList>
            <consortium name="RefSeq"/>
        </authorList>
    </citation>
    <scope>IDENTIFICATION</scope>
    <source>
        <tissue evidence="3">Leaf</tissue>
    </source>
</reference>
<evidence type="ECO:0000313" key="2">
    <source>
        <dbReference type="Proteomes" id="UP000813463"/>
    </source>
</evidence>
<dbReference type="GeneID" id="130463639"/>
<proteinExistence type="predicted"/>
<dbReference type="RefSeq" id="XP_056688806.1">
    <property type="nucleotide sequence ID" value="XM_056832828.1"/>
</dbReference>
<dbReference type="InterPro" id="IPR004873">
    <property type="entry name" value="BURP_dom"/>
</dbReference>
<evidence type="ECO:0000259" key="1">
    <source>
        <dbReference type="PROSITE" id="PS51277"/>
    </source>
</evidence>
<reference evidence="2" key="1">
    <citation type="journal article" date="2021" name="Nat. Commun.">
        <title>Genomic analyses provide insights into spinach domestication and the genetic basis of agronomic traits.</title>
        <authorList>
            <person name="Cai X."/>
            <person name="Sun X."/>
            <person name="Xu C."/>
            <person name="Sun H."/>
            <person name="Wang X."/>
            <person name="Ge C."/>
            <person name="Zhang Z."/>
            <person name="Wang Q."/>
            <person name="Fei Z."/>
            <person name="Jiao C."/>
            <person name="Wang Q."/>
        </authorList>
    </citation>
    <scope>NUCLEOTIDE SEQUENCE [LARGE SCALE GENOMIC DNA]</scope>
    <source>
        <strain evidence="2">cv. Varoflay</strain>
    </source>
</reference>
<evidence type="ECO:0000313" key="3">
    <source>
        <dbReference type="RefSeq" id="XP_056688806.1"/>
    </source>
</evidence>
<dbReference type="PROSITE" id="PS51277">
    <property type="entry name" value="BURP"/>
    <property type="match status" value="1"/>
</dbReference>
<dbReference type="Pfam" id="PF03181">
    <property type="entry name" value="BURP"/>
    <property type="match status" value="1"/>
</dbReference>
<protein>
    <submittedName>
        <fullName evidence="3">BURP domain-containing protein 5-like</fullName>
    </submittedName>
</protein>
<dbReference type="PANTHER" id="PTHR31236">
    <property type="entry name" value="BURP DOMAIN PROTEIN USPL1-LIKE"/>
    <property type="match status" value="1"/>
</dbReference>
<sequence>MIDYVNPQFQPSVLDLNVLSMEVSRRIQFKSQITFSGYRVRGVKSVGNVRKIVSCHKAAFPLSVFMCHRLQGRAYHVKLQSPDKDGGKVEALLSCHHDASNWSPRYGGFKILTIAPGKIVCHLLLKDNVIFIKLN</sequence>
<gene>
    <name evidence="3" type="primary">LOC130463639</name>
</gene>